<keyword evidence="3" id="KW-1185">Reference proteome</keyword>
<feature type="transmembrane region" description="Helical" evidence="1">
    <location>
        <begin position="195"/>
        <end position="214"/>
    </location>
</feature>
<feature type="transmembrane region" description="Helical" evidence="1">
    <location>
        <begin position="252"/>
        <end position="271"/>
    </location>
</feature>
<dbReference type="STRING" id="477680.SAMN05421788_112104"/>
<organism evidence="2 3">
    <name type="scientific">Filimonas lacunae</name>
    <dbReference type="NCBI Taxonomy" id="477680"/>
    <lineage>
        <taxon>Bacteria</taxon>
        <taxon>Pseudomonadati</taxon>
        <taxon>Bacteroidota</taxon>
        <taxon>Chitinophagia</taxon>
        <taxon>Chitinophagales</taxon>
        <taxon>Chitinophagaceae</taxon>
        <taxon>Filimonas</taxon>
    </lineage>
</organism>
<protein>
    <recommendedName>
        <fullName evidence="4">DUF393 domain-containing protein</fullName>
    </recommendedName>
</protein>
<reference evidence="3" key="1">
    <citation type="submission" date="2017-01" db="EMBL/GenBank/DDBJ databases">
        <authorList>
            <person name="Varghese N."/>
            <person name="Submissions S."/>
        </authorList>
    </citation>
    <scope>NUCLEOTIDE SEQUENCE [LARGE SCALE GENOMIC DNA]</scope>
    <source>
        <strain evidence="3">DSM 21054</strain>
    </source>
</reference>
<evidence type="ECO:0008006" key="4">
    <source>
        <dbReference type="Google" id="ProtNLM"/>
    </source>
</evidence>
<keyword evidence="1" id="KW-1133">Transmembrane helix</keyword>
<dbReference type="AlphaFoldDB" id="A0A173MLD6"/>
<evidence type="ECO:0000313" key="2">
    <source>
        <dbReference type="EMBL" id="SIT33286.1"/>
    </source>
</evidence>
<dbReference type="EMBL" id="FTOR01000012">
    <property type="protein sequence ID" value="SIT33286.1"/>
    <property type="molecule type" value="Genomic_DNA"/>
</dbReference>
<dbReference type="KEGG" id="fln:FLA_4332"/>
<feature type="transmembrane region" description="Helical" evidence="1">
    <location>
        <begin position="136"/>
        <end position="155"/>
    </location>
</feature>
<feature type="transmembrane region" description="Helical" evidence="1">
    <location>
        <begin position="220"/>
        <end position="240"/>
    </location>
</feature>
<dbReference type="OrthoDB" id="671850at2"/>
<name>A0A173MLD6_9BACT</name>
<accession>A0A173MLD6</accession>
<proteinExistence type="predicted"/>
<evidence type="ECO:0000256" key="1">
    <source>
        <dbReference type="SAM" id="Phobius"/>
    </source>
</evidence>
<gene>
    <name evidence="2" type="ORF">SAMN05421788_112104</name>
</gene>
<dbReference type="Proteomes" id="UP000186917">
    <property type="component" value="Unassembled WGS sequence"/>
</dbReference>
<keyword evidence="1" id="KW-0472">Membrane</keyword>
<evidence type="ECO:0000313" key="3">
    <source>
        <dbReference type="Proteomes" id="UP000186917"/>
    </source>
</evidence>
<keyword evidence="1" id="KW-0812">Transmembrane</keyword>
<feature type="transmembrane region" description="Helical" evidence="1">
    <location>
        <begin position="167"/>
        <end position="188"/>
    </location>
</feature>
<sequence>MKTLKDHLILYDADCPMCHLYTRAFVKAGMLDNNGREAYQHTASHSCFDIDMQRAVNEIALVNRQTGEVTYGIQSLFTIIAHSFPVFRRLFQSSSFISVMGRLYAFVSYNRRVIIPSADATHHLALQPSFKKRYRIAWLLFTWLVTAFILSAYAWRITTVLSAGGFYREYLVCGGQIIFQAFVLSRIAPQKTWDYLGNMMTVSLAGALLLLLGMMVGSLLHASVVFYVSFFMTVAGLMFLEHLRRCSLLGLNYIPSVTWVLYRLLLLAVLLKLY</sequence>
<dbReference type="RefSeq" id="WP_076382175.1">
    <property type="nucleotide sequence ID" value="NZ_AP017422.1"/>
</dbReference>